<sequence length="478" mass="53579">MFSLLLHGRSSVIELQKLHNSSNLVKLLQNVFALSNSYYSASAAAADDSSHRDGRKGKTFTVSYLVESLGLTTKLAESISRKVSFEDKRNPDSVLNLFKSYGFTDSQISSIISIYPGLLIADAEKSLAPKLQFLQSRGASSSEHTEILSKVPKILAIEKKKALSVYYDFVKEIIEADKSSKFETLCHSSLPEGSPQENIIRNVSALRELGVPQKLLLPLLISDHSLVCGEEKFKESLKKVVEMGFDPTTSRFIQALRVVQRLSNRSIEEKVEVYKKLGFSVGDVWGMFKKWPVTLTHSEKKISQAFETLKKSGLYEDEILSVFKKFPQCISYSEMTIENSIGTLLGLGFSRDELMLMFKRYPQCIGLSAESMKKKTEFLVKEMNWPLKAVVSTPAVLGYSLEKRTVPRCNVIQALMGKGLLGSELPPLSPVLAITDEAFLEKYVRNHDGKELVAELMAIFTGKTRKKQRKIRYNEEGS</sequence>
<organism evidence="4 5">
    <name type="scientific">Microthlaspi erraticum</name>
    <dbReference type="NCBI Taxonomy" id="1685480"/>
    <lineage>
        <taxon>Eukaryota</taxon>
        <taxon>Viridiplantae</taxon>
        <taxon>Streptophyta</taxon>
        <taxon>Embryophyta</taxon>
        <taxon>Tracheophyta</taxon>
        <taxon>Spermatophyta</taxon>
        <taxon>Magnoliopsida</taxon>
        <taxon>eudicotyledons</taxon>
        <taxon>Gunneridae</taxon>
        <taxon>Pentapetalae</taxon>
        <taxon>rosids</taxon>
        <taxon>malvids</taxon>
        <taxon>Brassicales</taxon>
        <taxon>Brassicaceae</taxon>
        <taxon>Coluteocarpeae</taxon>
        <taxon>Microthlaspi</taxon>
    </lineage>
</organism>
<name>A0A6D2IBI9_9BRAS</name>
<keyword evidence="2" id="KW-0805">Transcription regulation</keyword>
<comment type="similarity">
    <text evidence="1">Belongs to the mTERF family.</text>
</comment>
<evidence type="ECO:0000256" key="1">
    <source>
        <dbReference type="ARBA" id="ARBA00007692"/>
    </source>
</evidence>
<dbReference type="InterPro" id="IPR038538">
    <property type="entry name" value="MTERF_sf"/>
</dbReference>
<accession>A0A6D2IBI9</accession>
<evidence type="ECO:0000256" key="2">
    <source>
        <dbReference type="ARBA" id="ARBA00022472"/>
    </source>
</evidence>
<dbReference type="PANTHER" id="PTHR13068:SF161">
    <property type="entry name" value="F19K23.4 PROTEIN-RELATED"/>
    <property type="match status" value="1"/>
</dbReference>
<dbReference type="GO" id="GO:0003676">
    <property type="term" value="F:nucleic acid binding"/>
    <property type="evidence" value="ECO:0007669"/>
    <property type="project" value="InterPro"/>
</dbReference>
<dbReference type="SMART" id="SM00733">
    <property type="entry name" value="Mterf"/>
    <property type="match status" value="9"/>
</dbReference>
<keyword evidence="3" id="KW-0809">Transit peptide</keyword>
<dbReference type="InterPro" id="IPR003690">
    <property type="entry name" value="MTERF"/>
</dbReference>
<evidence type="ECO:0000256" key="3">
    <source>
        <dbReference type="ARBA" id="ARBA00022946"/>
    </source>
</evidence>
<protein>
    <recommendedName>
        <fullName evidence="6">Mitochondrial transcription termination factor family protein</fullName>
    </recommendedName>
</protein>
<dbReference type="AlphaFoldDB" id="A0A6D2IBI9"/>
<dbReference type="PANTHER" id="PTHR13068">
    <property type="entry name" value="CGI-12 PROTEIN-RELATED"/>
    <property type="match status" value="1"/>
</dbReference>
<comment type="caution">
    <text evidence="4">The sequence shown here is derived from an EMBL/GenBank/DDBJ whole genome shotgun (WGS) entry which is preliminary data.</text>
</comment>
<evidence type="ECO:0008006" key="6">
    <source>
        <dbReference type="Google" id="ProtNLM"/>
    </source>
</evidence>
<dbReference type="GO" id="GO:0005737">
    <property type="term" value="C:cytoplasm"/>
    <property type="evidence" value="ECO:0007669"/>
    <property type="project" value="UniProtKB-ARBA"/>
</dbReference>
<dbReference type="Proteomes" id="UP000467841">
    <property type="component" value="Unassembled WGS sequence"/>
</dbReference>
<evidence type="ECO:0000313" key="4">
    <source>
        <dbReference type="EMBL" id="CAA7022620.1"/>
    </source>
</evidence>
<keyword evidence="5" id="KW-1185">Reference proteome</keyword>
<dbReference type="EMBL" id="CACVBM020000721">
    <property type="protein sequence ID" value="CAA7022620.1"/>
    <property type="molecule type" value="Genomic_DNA"/>
</dbReference>
<gene>
    <name evidence="4" type="ORF">MERR_LOCUS9855</name>
</gene>
<dbReference type="GO" id="GO:0006353">
    <property type="term" value="P:DNA-templated transcription termination"/>
    <property type="evidence" value="ECO:0007669"/>
    <property type="project" value="UniProtKB-KW"/>
</dbReference>
<dbReference type="FunFam" id="1.25.70.10:FF:000039">
    <property type="entry name" value="F8K4.20 protein"/>
    <property type="match status" value="1"/>
</dbReference>
<reference evidence="4" key="1">
    <citation type="submission" date="2020-01" db="EMBL/GenBank/DDBJ databases">
        <authorList>
            <person name="Mishra B."/>
        </authorList>
    </citation>
    <scope>NUCLEOTIDE SEQUENCE [LARGE SCALE GENOMIC DNA]</scope>
</reference>
<dbReference type="FunFam" id="1.25.70.10:FF:000033">
    <property type="entry name" value="F19K23.4 protein"/>
    <property type="match status" value="1"/>
</dbReference>
<keyword evidence="2" id="KW-0804">Transcription</keyword>
<evidence type="ECO:0000313" key="5">
    <source>
        <dbReference type="Proteomes" id="UP000467841"/>
    </source>
</evidence>
<keyword evidence="2" id="KW-0806">Transcription termination</keyword>
<dbReference type="Gene3D" id="1.25.70.10">
    <property type="entry name" value="Transcription termination factor 3, mitochondrial"/>
    <property type="match status" value="2"/>
</dbReference>
<dbReference type="Pfam" id="PF02536">
    <property type="entry name" value="mTERF"/>
    <property type="match status" value="1"/>
</dbReference>
<dbReference type="OrthoDB" id="637682at2759"/>
<proteinExistence type="inferred from homology"/>